<dbReference type="SUPFAM" id="SSF51735">
    <property type="entry name" value="NAD(P)-binding Rossmann-fold domains"/>
    <property type="match status" value="1"/>
</dbReference>
<accession>A0A7Y0L2W7</accession>
<name>A0A7Y0L2W7_9FIRM</name>
<dbReference type="PIRSF" id="PIRSF001439">
    <property type="entry name" value="CryM"/>
    <property type="match status" value="1"/>
</dbReference>
<dbReference type="InterPro" id="IPR003462">
    <property type="entry name" value="ODC_Mu_crystall"/>
</dbReference>
<dbReference type="InterPro" id="IPR023401">
    <property type="entry name" value="ODC_N"/>
</dbReference>
<evidence type="ECO:0000313" key="1">
    <source>
        <dbReference type="EMBL" id="NMP21405.1"/>
    </source>
</evidence>
<dbReference type="InterPro" id="IPR036291">
    <property type="entry name" value="NAD(P)-bd_dom_sf"/>
</dbReference>
<reference evidence="1 2" key="1">
    <citation type="submission" date="2020-04" db="EMBL/GenBank/DDBJ databases">
        <authorList>
            <person name="Zhang R."/>
            <person name="Schippers A."/>
        </authorList>
    </citation>
    <scope>NUCLEOTIDE SEQUENCE [LARGE SCALE GENOMIC DNA]</scope>
    <source>
        <strain evidence="1 2">DSM 109850</strain>
    </source>
</reference>
<dbReference type="Pfam" id="PF02423">
    <property type="entry name" value="OCD_Mu_crystall"/>
    <property type="match status" value="1"/>
</dbReference>
<dbReference type="Gene3D" id="3.30.1780.10">
    <property type="entry name" value="ornithine cyclodeaminase, domain 1"/>
    <property type="match status" value="1"/>
</dbReference>
<evidence type="ECO:0000313" key="2">
    <source>
        <dbReference type="Proteomes" id="UP000533476"/>
    </source>
</evidence>
<dbReference type="Proteomes" id="UP000533476">
    <property type="component" value="Unassembled WGS sequence"/>
</dbReference>
<proteinExistence type="predicted"/>
<sequence length="311" mass="34585">MLQLNEAQIDRIISMDVAIEAMRDLLHRTRRNQIEVLPRRRLEDGDMYLATMASVDRASHLFSAKLYTTGARRGSFKLFLWNSRTGALLGMFDANRLGQLRTGAMSAVATDIMARKDAATLLLVGTGFQAETQALALSRVRRIEQIWVYSRNAANREHFVHRIQSHLPQAIAINSVDNVEPYARQADLIVTATTARTPVIHGAWLKPGVHLNAVGSNHPEHAEVDSETFARASAIATDHIEGARIESGDLLLGLAEEQWSRVTPLALQPSRTDPNAISIFVSQGIESEDLVLAEYVLRRWVEEKGGPEYES</sequence>
<dbReference type="AlphaFoldDB" id="A0A7Y0L2W7"/>
<protein>
    <submittedName>
        <fullName evidence="1">Ornithine cyclodeaminase family protein</fullName>
    </submittedName>
</protein>
<organism evidence="1 2">
    <name type="scientific">Sulfobacillus harzensis</name>
    <dbReference type="NCBI Taxonomy" id="2729629"/>
    <lineage>
        <taxon>Bacteria</taxon>
        <taxon>Bacillati</taxon>
        <taxon>Bacillota</taxon>
        <taxon>Clostridia</taxon>
        <taxon>Eubacteriales</taxon>
        <taxon>Clostridiales Family XVII. Incertae Sedis</taxon>
        <taxon>Sulfobacillus</taxon>
    </lineage>
</organism>
<dbReference type="Gene3D" id="3.40.50.720">
    <property type="entry name" value="NAD(P)-binding Rossmann-like Domain"/>
    <property type="match status" value="1"/>
</dbReference>
<dbReference type="EMBL" id="JABBVZ010000007">
    <property type="protein sequence ID" value="NMP21405.1"/>
    <property type="molecule type" value="Genomic_DNA"/>
</dbReference>
<dbReference type="RefSeq" id="WP_169096722.1">
    <property type="nucleotide sequence ID" value="NZ_JABBVZ010000007.1"/>
</dbReference>
<gene>
    <name evidence="1" type="ORF">HIJ39_03410</name>
</gene>
<dbReference type="PANTHER" id="PTHR13812">
    <property type="entry name" value="KETIMINE REDUCTASE MU-CRYSTALLIN"/>
    <property type="match status" value="1"/>
</dbReference>
<comment type="caution">
    <text evidence="1">The sequence shown here is derived from an EMBL/GenBank/DDBJ whole genome shotgun (WGS) entry which is preliminary data.</text>
</comment>
<dbReference type="GO" id="GO:0005737">
    <property type="term" value="C:cytoplasm"/>
    <property type="evidence" value="ECO:0007669"/>
    <property type="project" value="TreeGrafter"/>
</dbReference>
<dbReference type="PANTHER" id="PTHR13812:SF19">
    <property type="entry name" value="KETIMINE REDUCTASE MU-CRYSTALLIN"/>
    <property type="match status" value="1"/>
</dbReference>
<keyword evidence="2" id="KW-1185">Reference proteome</keyword>